<evidence type="ECO:0000313" key="2">
    <source>
        <dbReference type="Proteomes" id="UP000075840"/>
    </source>
</evidence>
<dbReference type="EnsemblMetazoa" id="AARA006403-RA">
    <property type="protein sequence ID" value="AARA006403-PA"/>
    <property type="gene ID" value="AARA006403"/>
</dbReference>
<dbReference type="SUPFAM" id="SSF52047">
    <property type="entry name" value="RNI-like"/>
    <property type="match status" value="1"/>
</dbReference>
<sequence length="197" mass="22634">MLTVRPSMKILAQMQPLALHKTPINRPFWGWVNMMFNRVDRARLKKVGPDRLCAEWLLKNGAKAKFVKDARVHVHFNALPDESLPVLMEELDGTDSGIMHIGFDHLEGLSRLRKVVLHNCVYIDNQALWKLRYVANTLEELQISKCGNVTDAGLLQLKQLPQLQRVKTFDLPDVKNIQEVEKTLKQALPNCKFDMKP</sequence>
<dbReference type="VEuPathDB" id="VectorBase:AARA21_006146"/>
<proteinExistence type="predicted"/>
<dbReference type="Proteomes" id="UP000075840">
    <property type="component" value="Unassembled WGS sequence"/>
</dbReference>
<accession>A0A182HYM5</accession>
<protein>
    <submittedName>
        <fullName evidence="1">Uncharacterized protein</fullName>
    </submittedName>
</protein>
<evidence type="ECO:0000313" key="1">
    <source>
        <dbReference type="EnsemblMetazoa" id="AARA006403-PA"/>
    </source>
</evidence>
<dbReference type="VEuPathDB" id="VectorBase:AARA006403"/>
<keyword evidence="2" id="KW-1185">Reference proteome</keyword>
<name>A0A182HYM5_ANOAR</name>
<dbReference type="AlphaFoldDB" id="A0A182HYM5"/>
<organism evidence="1 2">
    <name type="scientific">Anopheles arabiensis</name>
    <name type="common">Mosquito</name>
    <dbReference type="NCBI Taxonomy" id="7173"/>
    <lineage>
        <taxon>Eukaryota</taxon>
        <taxon>Metazoa</taxon>
        <taxon>Ecdysozoa</taxon>
        <taxon>Arthropoda</taxon>
        <taxon>Hexapoda</taxon>
        <taxon>Insecta</taxon>
        <taxon>Pterygota</taxon>
        <taxon>Neoptera</taxon>
        <taxon>Endopterygota</taxon>
        <taxon>Diptera</taxon>
        <taxon>Nematocera</taxon>
        <taxon>Culicoidea</taxon>
        <taxon>Culicidae</taxon>
        <taxon>Anophelinae</taxon>
        <taxon>Anopheles</taxon>
    </lineage>
</organism>
<dbReference type="EMBL" id="APCN01005389">
    <property type="status" value="NOT_ANNOTATED_CDS"/>
    <property type="molecule type" value="Genomic_DNA"/>
</dbReference>
<dbReference type="Gene3D" id="3.80.10.10">
    <property type="entry name" value="Ribonuclease Inhibitor"/>
    <property type="match status" value="1"/>
</dbReference>
<reference evidence="1" key="1">
    <citation type="submission" date="2022-08" db="UniProtKB">
        <authorList>
            <consortium name="EnsemblMetazoa"/>
        </authorList>
    </citation>
    <scope>IDENTIFICATION</scope>
    <source>
        <strain evidence="1">Dongola</strain>
    </source>
</reference>
<dbReference type="InterPro" id="IPR032675">
    <property type="entry name" value="LRR_dom_sf"/>
</dbReference>